<feature type="domain" description="Ig-like" evidence="6">
    <location>
        <begin position="223"/>
        <end position="324"/>
    </location>
</feature>
<keyword evidence="2" id="KW-1015">Disulfide bond</keyword>
<evidence type="ECO:0000256" key="3">
    <source>
        <dbReference type="ARBA" id="ARBA00023319"/>
    </source>
</evidence>
<feature type="domain" description="Ig-like" evidence="6">
    <location>
        <begin position="329"/>
        <end position="420"/>
    </location>
</feature>
<protein>
    <submittedName>
        <fullName evidence="8">Fasciclin-2</fullName>
    </submittedName>
</protein>
<dbReference type="InterPro" id="IPR036116">
    <property type="entry name" value="FN3_sf"/>
</dbReference>
<feature type="domain" description="Fibronectin type-III" evidence="7">
    <location>
        <begin position="629"/>
        <end position="729"/>
    </location>
</feature>
<feature type="transmembrane region" description="Helical" evidence="4">
    <location>
        <begin position="745"/>
        <end position="769"/>
    </location>
</feature>
<dbReference type="Pfam" id="PF00041">
    <property type="entry name" value="fn3"/>
    <property type="match status" value="2"/>
</dbReference>
<organism evidence="8 9">
    <name type="scientific">Hypsibius exemplaris</name>
    <name type="common">Freshwater tardigrade</name>
    <dbReference type="NCBI Taxonomy" id="2072580"/>
    <lineage>
        <taxon>Eukaryota</taxon>
        <taxon>Metazoa</taxon>
        <taxon>Ecdysozoa</taxon>
        <taxon>Tardigrada</taxon>
        <taxon>Eutardigrada</taxon>
        <taxon>Parachela</taxon>
        <taxon>Hypsibioidea</taxon>
        <taxon>Hypsibiidae</taxon>
        <taxon>Hypsibius</taxon>
    </lineage>
</organism>
<dbReference type="Pfam" id="PF07679">
    <property type="entry name" value="I-set"/>
    <property type="match status" value="2"/>
</dbReference>
<keyword evidence="9" id="KW-1185">Reference proteome</keyword>
<dbReference type="GO" id="GO:0016020">
    <property type="term" value="C:membrane"/>
    <property type="evidence" value="ECO:0007669"/>
    <property type="project" value="UniProtKB-SubCell"/>
</dbReference>
<dbReference type="InterPro" id="IPR013783">
    <property type="entry name" value="Ig-like_fold"/>
</dbReference>
<dbReference type="InterPro" id="IPR036179">
    <property type="entry name" value="Ig-like_dom_sf"/>
</dbReference>
<dbReference type="Pfam" id="PF00047">
    <property type="entry name" value="ig"/>
    <property type="match status" value="1"/>
</dbReference>
<dbReference type="SMART" id="SM00408">
    <property type="entry name" value="IGc2"/>
    <property type="match status" value="5"/>
</dbReference>
<dbReference type="PANTHER" id="PTHR44170">
    <property type="entry name" value="PROTEIN SIDEKICK"/>
    <property type="match status" value="1"/>
</dbReference>
<dbReference type="GO" id="GO:0098609">
    <property type="term" value="P:cell-cell adhesion"/>
    <property type="evidence" value="ECO:0007669"/>
    <property type="project" value="TreeGrafter"/>
</dbReference>
<dbReference type="InterPro" id="IPR007110">
    <property type="entry name" value="Ig-like_dom"/>
</dbReference>
<evidence type="ECO:0000313" key="9">
    <source>
        <dbReference type="Proteomes" id="UP000192578"/>
    </source>
</evidence>
<name>A0A1W0WDU5_HYPEX</name>
<feature type="domain" description="Ig-like" evidence="6">
    <location>
        <begin position="145"/>
        <end position="216"/>
    </location>
</feature>
<dbReference type="FunFam" id="2.60.40.10:FF:000032">
    <property type="entry name" value="palladin isoform X1"/>
    <property type="match status" value="3"/>
</dbReference>
<dbReference type="PANTHER" id="PTHR44170:SF56">
    <property type="entry name" value="FIBRONECTIN TYPE-III DOMAIN-CONTAINING PROTEIN"/>
    <property type="match status" value="1"/>
</dbReference>
<gene>
    <name evidence="8" type="ORF">BV898_12408</name>
</gene>
<dbReference type="InterPro" id="IPR013098">
    <property type="entry name" value="Ig_I-set"/>
</dbReference>
<accession>A0A1W0WDU5</accession>
<dbReference type="PROSITE" id="PS50853">
    <property type="entry name" value="FN3"/>
    <property type="match status" value="2"/>
</dbReference>
<feature type="domain" description="Ig-like" evidence="6">
    <location>
        <begin position="6"/>
        <end position="126"/>
    </location>
</feature>
<keyword evidence="5" id="KW-0732">Signal</keyword>
<evidence type="ECO:0000256" key="5">
    <source>
        <dbReference type="SAM" id="SignalP"/>
    </source>
</evidence>
<feature type="chain" id="PRO_5010704127" evidence="5">
    <location>
        <begin position="22"/>
        <end position="846"/>
    </location>
</feature>
<proteinExistence type="predicted"/>
<evidence type="ECO:0000259" key="6">
    <source>
        <dbReference type="PROSITE" id="PS50835"/>
    </source>
</evidence>
<keyword evidence="1" id="KW-0677">Repeat</keyword>
<keyword evidence="3" id="KW-0393">Immunoglobulin domain</keyword>
<keyword evidence="4" id="KW-0472">Membrane</keyword>
<dbReference type="InterPro" id="IPR003598">
    <property type="entry name" value="Ig_sub2"/>
</dbReference>
<dbReference type="SMART" id="SM00406">
    <property type="entry name" value="IGv"/>
    <property type="match status" value="3"/>
</dbReference>
<evidence type="ECO:0000256" key="4">
    <source>
        <dbReference type="SAM" id="Phobius"/>
    </source>
</evidence>
<evidence type="ECO:0000256" key="2">
    <source>
        <dbReference type="ARBA" id="ARBA00023157"/>
    </source>
</evidence>
<keyword evidence="4" id="KW-0812">Transmembrane</keyword>
<dbReference type="CDD" id="cd00096">
    <property type="entry name" value="Ig"/>
    <property type="match status" value="1"/>
</dbReference>
<dbReference type="CDD" id="cd00063">
    <property type="entry name" value="FN3"/>
    <property type="match status" value="2"/>
</dbReference>
<evidence type="ECO:0000259" key="7">
    <source>
        <dbReference type="PROSITE" id="PS50853"/>
    </source>
</evidence>
<dbReference type="InterPro" id="IPR013106">
    <property type="entry name" value="Ig_V-set"/>
</dbReference>
<dbReference type="Proteomes" id="UP000192578">
    <property type="component" value="Unassembled WGS sequence"/>
</dbReference>
<feature type="domain" description="Fibronectin type-III" evidence="7">
    <location>
        <begin position="530"/>
        <end position="627"/>
    </location>
</feature>
<keyword evidence="4" id="KW-1133">Transmembrane helix</keyword>
<dbReference type="SMART" id="SM00409">
    <property type="entry name" value="IG"/>
    <property type="match status" value="5"/>
</dbReference>
<sequence>MSRMLPNLISSMWTIALVAQATDDGVKLAISPQGPLNKASGENVYLRCALVPELAKTAVTDIRWQDPRGDLISGSTREGDRIYSQTSDTASTQLFIMKLQKEDAGDYVCYANFPGHEQLRSTITIDVYQDIEFVDAPAVQNPVSGELGKITCEVSGNPAPQVDWLRDGTELDTSGGRYKVDTDGLYITGINVEDDGEYTCRAVVAANGGLKSQKIKVEVHNKPEFTVDEEPQNVRGIEQKTVAMKCGVTGRPVPEITWVFLQSNSEDNGKDVTKIEDEQRTSHHTVDPVTGTMTINDLQKRHQGDYKCIAKNPAGIIEKIASLFVAEIPRFDIVSNTTESEGGSATLQCTARGDPAPTLQYTKEGQLQSFVAGADPRITVREKERELTLTINQLTREDDGLYVCVASNEAGTAEKSSHVTVKFKPSFQNTPMHVAKTWLDNKIAVNLTCIAESIPNATIRWEKKQRNEMHGAPFLLITENSPNIVIEQRGPSSSLLISPKTIDDFGVFECIAANEMGEARHIITLYEATAPGPITLVEFAEITANSIRFNIDGPNEPNNLDLDSYEVYYHEAGDSMDTAIKRLWPIGTPYTLENLKPRHSYFFRFYAKNAVGLSINSRDFERTMPDVGPPRPPGYIPPTNESIDANRYRLQWTEAEDNGARILDYQVKYWKDGEKDKFRVVTVPAPASHTILSGLSPSTRYYYELTARNERGIGPAMNNTFTTAHAPSPGFRAQSVHRMVDPSDYGLLMSTPVIIGIAIGSLLLLLLLLDVCCYCGWKRGVIAFICLRICGQSKNLKEEDAEKRTIDETDLHYEKQPLTTTVTETTLKTTYREAAAELEPEDKPSP</sequence>
<dbReference type="Gene3D" id="2.60.40.10">
    <property type="entry name" value="Immunoglobulins"/>
    <property type="match status" value="7"/>
</dbReference>
<dbReference type="InterPro" id="IPR013151">
    <property type="entry name" value="Immunoglobulin_dom"/>
</dbReference>
<feature type="signal peptide" evidence="5">
    <location>
        <begin position="1"/>
        <end position="21"/>
    </location>
</feature>
<dbReference type="SMART" id="SM00060">
    <property type="entry name" value="FN3"/>
    <property type="match status" value="2"/>
</dbReference>
<comment type="caution">
    <text evidence="8">The sequence shown here is derived from an EMBL/GenBank/DDBJ whole genome shotgun (WGS) entry which is preliminary data.</text>
</comment>
<reference evidence="9" key="1">
    <citation type="submission" date="2017-01" db="EMBL/GenBank/DDBJ databases">
        <title>Comparative genomics of anhydrobiosis in the tardigrade Hypsibius dujardini.</title>
        <authorList>
            <person name="Yoshida Y."/>
            <person name="Koutsovoulos G."/>
            <person name="Laetsch D."/>
            <person name="Stevens L."/>
            <person name="Kumar S."/>
            <person name="Horikawa D."/>
            <person name="Ishino K."/>
            <person name="Komine S."/>
            <person name="Tomita M."/>
            <person name="Blaxter M."/>
            <person name="Arakawa K."/>
        </authorList>
    </citation>
    <scope>NUCLEOTIDE SEQUENCE [LARGE SCALE GENOMIC DNA]</scope>
    <source>
        <strain evidence="9">Z151</strain>
    </source>
</reference>
<dbReference type="SUPFAM" id="SSF48726">
    <property type="entry name" value="Immunoglobulin"/>
    <property type="match status" value="5"/>
</dbReference>
<evidence type="ECO:0000313" key="8">
    <source>
        <dbReference type="EMBL" id="OQV13374.1"/>
    </source>
</evidence>
<dbReference type="PROSITE" id="PS50835">
    <property type="entry name" value="IG_LIKE"/>
    <property type="match status" value="5"/>
</dbReference>
<dbReference type="InterPro" id="IPR003961">
    <property type="entry name" value="FN3_dom"/>
</dbReference>
<feature type="domain" description="Ig-like" evidence="6">
    <location>
        <begin position="425"/>
        <end position="524"/>
    </location>
</feature>
<evidence type="ECO:0000256" key="1">
    <source>
        <dbReference type="ARBA" id="ARBA00022737"/>
    </source>
</evidence>
<dbReference type="Pfam" id="PF13927">
    <property type="entry name" value="Ig_3"/>
    <property type="match status" value="2"/>
</dbReference>
<dbReference type="EMBL" id="MTYJ01000125">
    <property type="protein sequence ID" value="OQV13374.1"/>
    <property type="molecule type" value="Genomic_DNA"/>
</dbReference>
<dbReference type="InterPro" id="IPR003599">
    <property type="entry name" value="Ig_sub"/>
</dbReference>
<dbReference type="OrthoDB" id="10056271at2759"/>
<dbReference type="SUPFAM" id="SSF49265">
    <property type="entry name" value="Fibronectin type III"/>
    <property type="match status" value="1"/>
</dbReference>
<dbReference type="AlphaFoldDB" id="A0A1W0WDU5"/>